<feature type="region of interest" description="Disordered" evidence="1">
    <location>
        <begin position="176"/>
        <end position="199"/>
    </location>
</feature>
<accession>E3NMB1</accession>
<dbReference type="Pfam" id="PF03436">
    <property type="entry name" value="DUF281"/>
    <property type="match status" value="1"/>
</dbReference>
<dbReference type="InParanoid" id="E3NMB1"/>
<dbReference type="AlphaFoldDB" id="E3NMB1"/>
<evidence type="ECO:0000256" key="1">
    <source>
        <dbReference type="SAM" id="MobiDB-lite"/>
    </source>
</evidence>
<dbReference type="InterPro" id="IPR005098">
    <property type="entry name" value="DUF281"/>
</dbReference>
<evidence type="ECO:0000259" key="2">
    <source>
        <dbReference type="Pfam" id="PF03436"/>
    </source>
</evidence>
<name>E3NMB1_CAERE</name>
<reference evidence="3" key="1">
    <citation type="submission" date="2007-07" db="EMBL/GenBank/DDBJ databases">
        <title>PCAP assembly of the Caenorhabditis remanei genome.</title>
        <authorList>
            <consortium name="The Caenorhabditis remanei Sequencing Consortium"/>
            <person name="Wilson R.K."/>
        </authorList>
    </citation>
    <scope>NUCLEOTIDE SEQUENCE [LARGE SCALE GENOMIC DNA]</scope>
    <source>
        <strain evidence="3">PB4641</strain>
    </source>
</reference>
<protein>
    <recommendedName>
        <fullName evidence="2">DUF281 domain-containing protein</fullName>
    </recommendedName>
</protein>
<dbReference type="EMBL" id="DS269011">
    <property type="protein sequence ID" value="EFP07140.1"/>
    <property type="molecule type" value="Genomic_DNA"/>
</dbReference>
<dbReference type="OrthoDB" id="5903745at2759"/>
<gene>
    <name evidence="3" type="ORF">CRE_27929</name>
</gene>
<evidence type="ECO:0000313" key="4">
    <source>
        <dbReference type="Proteomes" id="UP000008281"/>
    </source>
</evidence>
<evidence type="ECO:0000313" key="3">
    <source>
        <dbReference type="EMBL" id="EFP07140.1"/>
    </source>
</evidence>
<organism evidence="4">
    <name type="scientific">Caenorhabditis remanei</name>
    <name type="common">Caenorhabditis vulgaris</name>
    <dbReference type="NCBI Taxonomy" id="31234"/>
    <lineage>
        <taxon>Eukaryota</taxon>
        <taxon>Metazoa</taxon>
        <taxon>Ecdysozoa</taxon>
        <taxon>Nematoda</taxon>
        <taxon>Chromadorea</taxon>
        <taxon>Rhabditida</taxon>
        <taxon>Rhabditina</taxon>
        <taxon>Rhabditomorpha</taxon>
        <taxon>Rhabditoidea</taxon>
        <taxon>Rhabditidae</taxon>
        <taxon>Peloderinae</taxon>
        <taxon>Caenorhabditis</taxon>
    </lineage>
</organism>
<dbReference type="Proteomes" id="UP000008281">
    <property type="component" value="Unassembled WGS sequence"/>
</dbReference>
<dbReference type="HOGENOM" id="CLU_1373378_0_0_1"/>
<feature type="region of interest" description="Disordered" evidence="1">
    <location>
        <begin position="1"/>
        <end position="29"/>
    </location>
</feature>
<proteinExistence type="predicted"/>
<keyword evidence="4" id="KW-1185">Reference proteome</keyword>
<sequence length="199" mass="21706">MIAPDEVSISSTAATLPTEETEETEEPTTAMATMATTGPVTGQSTTPATETMCYECDINDIAPILDMPGTVFSSEPRDPVDGRTRTYTGCFRTDDFLCDSTEMFAVNRTGEHPIGDDITSNDVFTTFTCSCDGTYSWMDVLITLSPFEHDLEVHSGKQVASGIELDFMMTIYEPKPRSQFPSSTTASSSSLARTVQTRR</sequence>
<feature type="domain" description="DUF281" evidence="2">
    <location>
        <begin position="81"/>
        <end position="135"/>
    </location>
</feature>